<accession>A0ABS2GF24</accession>
<protein>
    <submittedName>
        <fullName evidence="1">Nucleoid-associated protein</fullName>
    </submittedName>
</protein>
<comment type="caution">
    <text evidence="1">The sequence shown here is derived from an EMBL/GenBank/DDBJ whole genome shotgun (WGS) entry which is preliminary data.</text>
</comment>
<dbReference type="RefSeq" id="WP_205087328.1">
    <property type="nucleotide sequence ID" value="NZ_JACJLA010000002.1"/>
</dbReference>
<dbReference type="EMBL" id="JACJLA010000002">
    <property type="protein sequence ID" value="MBM6912033.1"/>
    <property type="molecule type" value="Genomic_DNA"/>
</dbReference>
<evidence type="ECO:0000313" key="2">
    <source>
        <dbReference type="Proteomes" id="UP000707138"/>
    </source>
</evidence>
<name>A0ABS2GF24_9FIRM</name>
<dbReference type="Proteomes" id="UP000707138">
    <property type="component" value="Unassembled WGS sequence"/>
</dbReference>
<sequence length="333" mass="37197">MQVNKAVLQIFDFTSSLAVYSENELQVGEEHIQNYLQAHVDKAFRDPGARTGYIREESHIGQQLASYAAGETSLVALSKTMGEQLFNYMKQATEPVVMDGIFCEAAADAGNYLCLLLCQAHDAYTHQLFSEDDGTLTTELVEHRAVLPMPTQKIRSFFAVNLENYSVRVFEPKGEYDGEVVYILSDKLLDIGTNQSSRDTVRKVKNIVNRVATAHESDGVAEMAKAKEIIAKNAEVSDTLDPVAVIEDVFSSNPIQQEAAKKELAEADMMRPLPVNREFAGKQGRQHKIKTDTGIEISFPVEYMKNRDFIEIVTNPDGTLRIELKNINKISNK</sequence>
<organism evidence="1 2">
    <name type="scientific">Veillonella magna</name>
    <dbReference type="NCBI Taxonomy" id="464322"/>
    <lineage>
        <taxon>Bacteria</taxon>
        <taxon>Bacillati</taxon>
        <taxon>Bacillota</taxon>
        <taxon>Negativicutes</taxon>
        <taxon>Veillonellales</taxon>
        <taxon>Veillonellaceae</taxon>
        <taxon>Veillonella</taxon>
    </lineage>
</organism>
<reference evidence="1 2" key="1">
    <citation type="journal article" date="2021" name="Sci. Rep.">
        <title>The distribution of antibiotic resistance genes in chicken gut microbiota commensals.</title>
        <authorList>
            <person name="Juricova H."/>
            <person name="Matiasovicova J."/>
            <person name="Kubasova T."/>
            <person name="Cejkova D."/>
            <person name="Rychlik I."/>
        </authorList>
    </citation>
    <scope>NUCLEOTIDE SEQUENCE [LARGE SCALE GENOMIC DNA]</scope>
    <source>
        <strain evidence="1 2">An537</strain>
    </source>
</reference>
<proteinExistence type="predicted"/>
<dbReference type="InterPro" id="IPR007358">
    <property type="entry name" value="Nucleoid_associated_NdpA"/>
</dbReference>
<keyword evidence="2" id="KW-1185">Reference proteome</keyword>
<dbReference type="Pfam" id="PF04245">
    <property type="entry name" value="NA37"/>
    <property type="match status" value="1"/>
</dbReference>
<gene>
    <name evidence="1" type="ORF">H6A01_01645</name>
</gene>
<evidence type="ECO:0000313" key="1">
    <source>
        <dbReference type="EMBL" id="MBM6912033.1"/>
    </source>
</evidence>